<protein>
    <submittedName>
        <fullName evidence="2">Uncharacterized protein</fullName>
    </submittedName>
</protein>
<proteinExistence type="predicted"/>
<dbReference type="PANTHER" id="PTHR33924">
    <property type="entry name" value="CATION-TRANSPORTING ATPASE"/>
    <property type="match status" value="1"/>
</dbReference>
<feature type="region of interest" description="Disordered" evidence="1">
    <location>
        <begin position="39"/>
        <end position="59"/>
    </location>
</feature>
<sequence length="410" mass="46301">MDCKFETRFSDNAGCGNCNALLEKKDPMKLWQEMKRNGFLSPPAFTPTPNKRASKHKNEMPNRKMKFAKIEQTNRFTEVTTRNGLLDELNPGIMNQLRNSKVAKVKKVDKFSMVAAPSGLLNELNPGIMSRLRNSEQVYSIIWALVRSEMLENTQSKQESRFKEEIRDNDVSEGSNTISVGSQVSGCSMFLTRRMHMNSEHRGGVDDMSVAVRKDEDGFDKHEVKSWSSVTTASENANSNDEIVSSENTGSQEESAMVPPFDRTVANLASQWLVLLCQNIKGRLAALKRSRMRVKDVIQVELPFLVSKESSPVKDNDQLSSVECPMSTIPYMHQAKWTALFDQMDKALSEEMNDLVSSIGLNIIVRCIILVARYITKSHASILVLKEIWLNQIEEMQLHVGQLECKTDIS</sequence>
<feature type="compositionally biased region" description="Polar residues" evidence="1">
    <location>
        <begin position="226"/>
        <end position="254"/>
    </location>
</feature>
<evidence type="ECO:0000313" key="3">
    <source>
        <dbReference type="Proteomes" id="UP000237347"/>
    </source>
</evidence>
<comment type="caution">
    <text evidence="2">The sequence shown here is derived from an EMBL/GenBank/DDBJ whole genome shotgun (WGS) entry which is preliminary data.</text>
</comment>
<name>A0AAW0LQH1_QUESU</name>
<feature type="region of interest" description="Disordered" evidence="1">
    <location>
        <begin position="226"/>
        <end position="255"/>
    </location>
</feature>
<reference evidence="2 3" key="1">
    <citation type="journal article" date="2018" name="Sci. Data">
        <title>The draft genome sequence of cork oak.</title>
        <authorList>
            <person name="Ramos A.M."/>
            <person name="Usie A."/>
            <person name="Barbosa P."/>
            <person name="Barros P.M."/>
            <person name="Capote T."/>
            <person name="Chaves I."/>
            <person name="Simoes F."/>
            <person name="Abreu I."/>
            <person name="Carrasquinho I."/>
            <person name="Faro C."/>
            <person name="Guimaraes J.B."/>
            <person name="Mendonca D."/>
            <person name="Nobrega F."/>
            <person name="Rodrigues L."/>
            <person name="Saibo N.J.M."/>
            <person name="Varela M.C."/>
            <person name="Egas C."/>
            <person name="Matos J."/>
            <person name="Miguel C.M."/>
            <person name="Oliveira M.M."/>
            <person name="Ricardo C.P."/>
            <person name="Goncalves S."/>
        </authorList>
    </citation>
    <scope>NUCLEOTIDE SEQUENCE [LARGE SCALE GENOMIC DNA]</scope>
    <source>
        <strain evidence="3">cv. HL8</strain>
    </source>
</reference>
<gene>
    <name evidence="2" type="ORF">CFP56_036166</name>
</gene>
<accession>A0AAW0LQH1</accession>
<dbReference type="Proteomes" id="UP000237347">
    <property type="component" value="Unassembled WGS sequence"/>
</dbReference>
<dbReference type="EMBL" id="PKMF04000066">
    <property type="protein sequence ID" value="KAK7853313.1"/>
    <property type="molecule type" value="Genomic_DNA"/>
</dbReference>
<keyword evidence="3" id="KW-1185">Reference proteome</keyword>
<evidence type="ECO:0000256" key="1">
    <source>
        <dbReference type="SAM" id="MobiDB-lite"/>
    </source>
</evidence>
<dbReference type="PANTHER" id="PTHR33924:SF5">
    <property type="entry name" value="CATION-TRANSPORTING ATPASE"/>
    <property type="match status" value="1"/>
</dbReference>
<evidence type="ECO:0000313" key="2">
    <source>
        <dbReference type="EMBL" id="KAK7853313.1"/>
    </source>
</evidence>
<organism evidence="2 3">
    <name type="scientific">Quercus suber</name>
    <name type="common">Cork oak</name>
    <dbReference type="NCBI Taxonomy" id="58331"/>
    <lineage>
        <taxon>Eukaryota</taxon>
        <taxon>Viridiplantae</taxon>
        <taxon>Streptophyta</taxon>
        <taxon>Embryophyta</taxon>
        <taxon>Tracheophyta</taxon>
        <taxon>Spermatophyta</taxon>
        <taxon>Magnoliopsida</taxon>
        <taxon>eudicotyledons</taxon>
        <taxon>Gunneridae</taxon>
        <taxon>Pentapetalae</taxon>
        <taxon>rosids</taxon>
        <taxon>fabids</taxon>
        <taxon>Fagales</taxon>
        <taxon>Fagaceae</taxon>
        <taxon>Quercus</taxon>
    </lineage>
</organism>
<dbReference type="AlphaFoldDB" id="A0AAW0LQH1"/>